<protein>
    <submittedName>
        <fullName evidence="2">Uncharacterized protein</fullName>
    </submittedName>
</protein>
<dbReference type="EMBL" id="CADEAL010002437">
    <property type="protein sequence ID" value="CAB1440329.1"/>
    <property type="molecule type" value="Genomic_DNA"/>
</dbReference>
<dbReference type="Proteomes" id="UP001153269">
    <property type="component" value="Unassembled WGS sequence"/>
</dbReference>
<feature type="compositionally biased region" description="Basic and acidic residues" evidence="1">
    <location>
        <begin position="71"/>
        <end position="80"/>
    </location>
</feature>
<dbReference type="AlphaFoldDB" id="A0A9N7V045"/>
<sequence>MTGVIDRWATLLLVETGVHQRDMETTPIISKPPNSSRGGSAWKVKSRYHTFDSRGYWRRRLEEAFVPHGLREGSRGERKGSSAGAGVPRVDPQETGWSRWLEPLADREPTSQTRVRFAQAARRKPGNRPRVAQHLENSDSGSEIQESCCLCESESRCESREFSVNTGGCLDRTEIDLNHRRHQMWSSEDFDLCQNANEVLTPSCKAGDMSEELFVQLLQPRCQIRERVWTGSSHDSDQLSRGEKEKTQETWSPTPSLITAALILVMNSAAQCPEWQRSAGHWEDWWDQWL</sequence>
<comment type="caution">
    <text evidence="2">The sequence shown here is derived from an EMBL/GenBank/DDBJ whole genome shotgun (WGS) entry which is preliminary data.</text>
</comment>
<accession>A0A9N7V045</accession>
<name>A0A9N7V045_PLEPL</name>
<evidence type="ECO:0000313" key="3">
    <source>
        <dbReference type="Proteomes" id="UP001153269"/>
    </source>
</evidence>
<evidence type="ECO:0000256" key="1">
    <source>
        <dbReference type="SAM" id="MobiDB-lite"/>
    </source>
</evidence>
<proteinExistence type="predicted"/>
<keyword evidence="3" id="KW-1185">Reference proteome</keyword>
<feature type="region of interest" description="Disordered" evidence="1">
    <location>
        <begin position="71"/>
        <end position="139"/>
    </location>
</feature>
<gene>
    <name evidence="2" type="ORF">PLEPLA_LOCUS28095</name>
</gene>
<organism evidence="2 3">
    <name type="scientific">Pleuronectes platessa</name>
    <name type="common">European plaice</name>
    <dbReference type="NCBI Taxonomy" id="8262"/>
    <lineage>
        <taxon>Eukaryota</taxon>
        <taxon>Metazoa</taxon>
        <taxon>Chordata</taxon>
        <taxon>Craniata</taxon>
        <taxon>Vertebrata</taxon>
        <taxon>Euteleostomi</taxon>
        <taxon>Actinopterygii</taxon>
        <taxon>Neopterygii</taxon>
        <taxon>Teleostei</taxon>
        <taxon>Neoteleostei</taxon>
        <taxon>Acanthomorphata</taxon>
        <taxon>Carangaria</taxon>
        <taxon>Pleuronectiformes</taxon>
        <taxon>Pleuronectoidei</taxon>
        <taxon>Pleuronectidae</taxon>
        <taxon>Pleuronectes</taxon>
    </lineage>
</organism>
<reference evidence="2" key="1">
    <citation type="submission" date="2020-03" db="EMBL/GenBank/DDBJ databases">
        <authorList>
            <person name="Weist P."/>
        </authorList>
    </citation>
    <scope>NUCLEOTIDE SEQUENCE</scope>
</reference>
<evidence type="ECO:0000313" key="2">
    <source>
        <dbReference type="EMBL" id="CAB1440329.1"/>
    </source>
</evidence>